<dbReference type="SUPFAM" id="SSF52113">
    <property type="entry name" value="BRCT domain"/>
    <property type="match status" value="1"/>
</dbReference>
<feature type="domain" description="BRCT" evidence="16">
    <location>
        <begin position="2443"/>
        <end position="2530"/>
    </location>
</feature>
<evidence type="ECO:0000259" key="16">
    <source>
        <dbReference type="PROSITE" id="PS50172"/>
    </source>
</evidence>
<dbReference type="PANTHER" id="PTHR23196:SF1">
    <property type="entry name" value="PAX-INTERACTING PROTEIN 1"/>
    <property type="match status" value="1"/>
</dbReference>
<feature type="region of interest" description="Disordered" evidence="14">
    <location>
        <begin position="1747"/>
        <end position="1769"/>
    </location>
</feature>
<feature type="compositionally biased region" description="Polar residues" evidence="14">
    <location>
        <begin position="2180"/>
        <end position="2210"/>
    </location>
</feature>
<comment type="subcellular location">
    <subcellularLocation>
        <location evidence="2">Chromosome</location>
    </subcellularLocation>
    <subcellularLocation>
        <location evidence="1">Nucleus</location>
    </subcellularLocation>
</comment>
<feature type="region of interest" description="Disordered" evidence="14">
    <location>
        <begin position="1431"/>
        <end position="1461"/>
    </location>
</feature>
<dbReference type="Gene3D" id="2.60.200.20">
    <property type="match status" value="1"/>
</dbReference>
<dbReference type="Pfam" id="PF16589">
    <property type="entry name" value="BRCT_2"/>
    <property type="match status" value="1"/>
</dbReference>
<feature type="domain" description="BRCT" evidence="16">
    <location>
        <begin position="2358"/>
        <end position="2422"/>
    </location>
</feature>
<comment type="caution">
    <text evidence="17">The sequence shown here is derived from an EMBL/GenBank/DDBJ whole genome shotgun (WGS) entry which is preliminary data.</text>
</comment>
<keyword evidence="11" id="KW-0131">Cell cycle</keyword>
<accession>A0ABD2WMH2</accession>
<feature type="region of interest" description="Disordered" evidence="14">
    <location>
        <begin position="2166"/>
        <end position="2210"/>
    </location>
</feature>
<dbReference type="PROSITE" id="PS50006">
    <property type="entry name" value="FHA_DOMAIN"/>
    <property type="match status" value="1"/>
</dbReference>
<keyword evidence="10" id="KW-0539">Nucleus</keyword>
<reference evidence="17 18" key="1">
    <citation type="journal article" date="2024" name="bioRxiv">
        <title>A reference genome for Trichogramma kaykai: A tiny desert-dwelling parasitoid wasp with competing sex-ratio distorters.</title>
        <authorList>
            <person name="Culotta J."/>
            <person name="Lindsey A.R."/>
        </authorList>
    </citation>
    <scope>NUCLEOTIDE SEQUENCE [LARGE SCALE GENOMIC DNA]</scope>
    <source>
        <strain evidence="17 18">KSX58</strain>
    </source>
</reference>
<keyword evidence="5" id="KW-1017">Isopeptide bond</keyword>
<feature type="compositionally biased region" description="Polar residues" evidence="14">
    <location>
        <begin position="2033"/>
        <end position="2050"/>
    </location>
</feature>
<dbReference type="GO" id="GO:0006974">
    <property type="term" value="P:DNA damage response"/>
    <property type="evidence" value="ECO:0007669"/>
    <property type="project" value="UniProtKB-KW"/>
</dbReference>
<feature type="compositionally biased region" description="Acidic residues" evidence="14">
    <location>
        <begin position="1860"/>
        <end position="1869"/>
    </location>
</feature>
<feature type="compositionally biased region" description="Acidic residues" evidence="14">
    <location>
        <begin position="1751"/>
        <end position="1761"/>
    </location>
</feature>
<name>A0ABD2WMH2_9HYME</name>
<evidence type="ECO:0000256" key="2">
    <source>
        <dbReference type="ARBA" id="ARBA00004286"/>
    </source>
</evidence>
<feature type="compositionally biased region" description="Basic and acidic residues" evidence="14">
    <location>
        <begin position="1682"/>
        <end position="1692"/>
    </location>
</feature>
<evidence type="ECO:0000259" key="15">
    <source>
        <dbReference type="PROSITE" id="PS50006"/>
    </source>
</evidence>
<evidence type="ECO:0000256" key="5">
    <source>
        <dbReference type="ARBA" id="ARBA00022499"/>
    </source>
</evidence>
<evidence type="ECO:0000256" key="10">
    <source>
        <dbReference type="ARBA" id="ARBA00023242"/>
    </source>
</evidence>
<keyword evidence="7" id="KW-0227">DNA damage</keyword>
<feature type="region of interest" description="Disordered" evidence="14">
    <location>
        <begin position="1917"/>
        <end position="1939"/>
    </location>
</feature>
<dbReference type="PROSITE" id="PS50172">
    <property type="entry name" value="BRCT"/>
    <property type="match status" value="2"/>
</dbReference>
<feature type="compositionally biased region" description="Basic and acidic residues" evidence="14">
    <location>
        <begin position="1435"/>
        <end position="1459"/>
    </location>
</feature>
<feature type="region of interest" description="Disordered" evidence="14">
    <location>
        <begin position="1821"/>
        <end position="1869"/>
    </location>
</feature>
<feature type="region of interest" description="Disordered" evidence="14">
    <location>
        <begin position="964"/>
        <end position="1005"/>
    </location>
</feature>
<keyword evidence="8" id="KW-0832">Ubl conjugation</keyword>
<evidence type="ECO:0000256" key="3">
    <source>
        <dbReference type="ARBA" id="ARBA00015014"/>
    </source>
</evidence>
<evidence type="ECO:0000256" key="12">
    <source>
        <dbReference type="ARBA" id="ARBA00023858"/>
    </source>
</evidence>
<feature type="region of interest" description="Disordered" evidence="14">
    <location>
        <begin position="505"/>
        <end position="532"/>
    </location>
</feature>
<evidence type="ECO:0000313" key="17">
    <source>
        <dbReference type="EMBL" id="KAL3394052.1"/>
    </source>
</evidence>
<feature type="compositionally biased region" description="Polar residues" evidence="14">
    <location>
        <begin position="802"/>
        <end position="812"/>
    </location>
</feature>
<keyword evidence="4" id="KW-0158">Chromosome</keyword>
<gene>
    <name evidence="17" type="ORF">TKK_011717</name>
</gene>
<evidence type="ECO:0000256" key="14">
    <source>
        <dbReference type="SAM" id="MobiDB-lite"/>
    </source>
</evidence>
<dbReference type="InterPro" id="IPR001357">
    <property type="entry name" value="BRCT_dom"/>
</dbReference>
<dbReference type="SUPFAM" id="SSF49879">
    <property type="entry name" value="SMAD/FHA domain"/>
    <property type="match status" value="1"/>
</dbReference>
<keyword evidence="9" id="KW-0007">Acetylation</keyword>
<evidence type="ECO:0000256" key="9">
    <source>
        <dbReference type="ARBA" id="ARBA00022990"/>
    </source>
</evidence>
<feature type="compositionally biased region" description="Polar residues" evidence="14">
    <location>
        <begin position="1529"/>
        <end position="1549"/>
    </location>
</feature>
<feature type="region of interest" description="Disordered" evidence="14">
    <location>
        <begin position="584"/>
        <end position="609"/>
    </location>
</feature>
<organism evidence="17 18">
    <name type="scientific">Trichogramma kaykai</name>
    <dbReference type="NCBI Taxonomy" id="54128"/>
    <lineage>
        <taxon>Eukaryota</taxon>
        <taxon>Metazoa</taxon>
        <taxon>Ecdysozoa</taxon>
        <taxon>Arthropoda</taxon>
        <taxon>Hexapoda</taxon>
        <taxon>Insecta</taxon>
        <taxon>Pterygota</taxon>
        <taxon>Neoptera</taxon>
        <taxon>Endopterygota</taxon>
        <taxon>Hymenoptera</taxon>
        <taxon>Apocrita</taxon>
        <taxon>Proctotrupomorpha</taxon>
        <taxon>Chalcidoidea</taxon>
        <taxon>Trichogrammatidae</taxon>
        <taxon>Trichogramma</taxon>
    </lineage>
</organism>
<dbReference type="GO" id="GO:0005634">
    <property type="term" value="C:nucleus"/>
    <property type="evidence" value="ECO:0007669"/>
    <property type="project" value="UniProtKB-SubCell"/>
</dbReference>
<feature type="region of interest" description="Disordered" evidence="14">
    <location>
        <begin position="797"/>
        <end position="817"/>
    </location>
</feature>
<evidence type="ECO:0000256" key="8">
    <source>
        <dbReference type="ARBA" id="ARBA00022843"/>
    </source>
</evidence>
<feature type="domain" description="FHA" evidence="15">
    <location>
        <begin position="48"/>
        <end position="99"/>
    </location>
</feature>
<evidence type="ECO:0000256" key="4">
    <source>
        <dbReference type="ARBA" id="ARBA00022454"/>
    </source>
</evidence>
<evidence type="ECO:0000256" key="7">
    <source>
        <dbReference type="ARBA" id="ARBA00022763"/>
    </source>
</evidence>
<feature type="region of interest" description="Disordered" evidence="14">
    <location>
        <begin position="2093"/>
        <end position="2121"/>
    </location>
</feature>
<evidence type="ECO:0000256" key="11">
    <source>
        <dbReference type="ARBA" id="ARBA00023306"/>
    </source>
</evidence>
<protein>
    <recommendedName>
        <fullName evidence="3">Mediator of DNA damage checkpoint protein 1</fullName>
    </recommendedName>
    <alternativeName>
        <fullName evidence="13">PAX transactivation activation domain-interacting protein</fullName>
    </alternativeName>
    <alternativeName>
        <fullName evidence="12">PAX-interacting protein 1</fullName>
    </alternativeName>
</protein>
<feature type="region of interest" description="Disordered" evidence="14">
    <location>
        <begin position="1682"/>
        <end position="1726"/>
    </location>
</feature>
<feature type="compositionally biased region" description="Low complexity" evidence="14">
    <location>
        <begin position="2243"/>
        <end position="2253"/>
    </location>
</feature>
<evidence type="ECO:0000313" key="18">
    <source>
        <dbReference type="Proteomes" id="UP001627154"/>
    </source>
</evidence>
<dbReference type="CDD" id="cd17744">
    <property type="entry name" value="BRCT_MDC1_rpt1"/>
    <property type="match status" value="1"/>
</dbReference>
<dbReference type="Gene3D" id="3.40.50.10190">
    <property type="entry name" value="BRCT domain"/>
    <property type="match status" value="2"/>
</dbReference>
<feature type="region of interest" description="Disordered" evidence="14">
    <location>
        <begin position="1529"/>
        <end position="1558"/>
    </location>
</feature>
<dbReference type="InterPro" id="IPR000253">
    <property type="entry name" value="FHA_dom"/>
</dbReference>
<dbReference type="GO" id="GO:0005694">
    <property type="term" value="C:chromosome"/>
    <property type="evidence" value="ECO:0007669"/>
    <property type="project" value="UniProtKB-SubCell"/>
</dbReference>
<dbReference type="Pfam" id="PF00498">
    <property type="entry name" value="FHA"/>
    <property type="match status" value="1"/>
</dbReference>
<dbReference type="CDD" id="cd22665">
    <property type="entry name" value="FHA_MDC1"/>
    <property type="match status" value="1"/>
</dbReference>
<feature type="compositionally biased region" description="Basic and acidic residues" evidence="14">
    <location>
        <begin position="2019"/>
        <end position="2029"/>
    </location>
</feature>
<keyword evidence="6" id="KW-0677">Repeat</keyword>
<dbReference type="Proteomes" id="UP001627154">
    <property type="component" value="Unassembled WGS sequence"/>
</dbReference>
<feature type="compositionally biased region" description="Polar residues" evidence="14">
    <location>
        <begin position="1821"/>
        <end position="1830"/>
    </location>
</feature>
<feature type="compositionally biased region" description="Low complexity" evidence="14">
    <location>
        <begin position="506"/>
        <end position="518"/>
    </location>
</feature>
<dbReference type="PANTHER" id="PTHR23196">
    <property type="entry name" value="PAX TRANSCRIPTION ACTIVATION DOMAIN INTERACTING PROTEIN"/>
    <property type="match status" value="1"/>
</dbReference>
<evidence type="ECO:0000256" key="6">
    <source>
        <dbReference type="ARBA" id="ARBA00022737"/>
    </source>
</evidence>
<dbReference type="InterPro" id="IPR036420">
    <property type="entry name" value="BRCT_dom_sf"/>
</dbReference>
<sequence length="2539" mass="286511">MDFPATQAMDDDFPATQAVEASQVPNEKVLIGTLCIDEKTHQIYTGTTTIGRHPGCNIFIDNQTVSKFHAEIEAQSYHGTIFIRDLKSSNKTRINNSKLRPECNYQLKNGDEVRFGTVLAKLHIIGSIDDSFVSSTPLNIKRKHIVIPGTPDTSMNENSFNLDDTDDSVIQATQPDKLTSRDGSNKYTVNLGQDSTSYNVSYKENLNNSIYSAETQKSKDVGNHNESDENIFEVETQQVHSDIMHKQEKQQIDNRKLNISKNVSNDVSIYSADTQKILNKSNDSSHLHESKTFDASIHSAETQKYKIDESEVKKRCFTDDLADVLNESINEAETQQFNKELCQVNDEQSNSKSEKFDDFFYEAATQKFEQQKMCRLDNSQNTSNSNKNNFLKQIEDPFDEIETQKFHDKSSPQNKDKPYQFKTPKSLIEQKRNSNLNQSTKSIHDVETQEFHKNILPRKLLDEEETQSFIKEDLSKHQNSPMSSSLEEAETQKLVLAKPSEFLTPKSLSKSMNKSSSNQTPESISDMETQEFCEKNVPRKLLDEEDTEPYTEDFINQQNSPSINKSLNEAETQRFELDEQCLFKTPKSHSKSMNKSSSNQTPESISDMESQEFCEKNLPRKLLDEEDTEPFTEDLIKQRNSPSIHNSLDEAETQRFELDKQCLFKTPKSHSTSMKKSSLNKATQSIHDIETQEFCKNKLPRKLSDEEETQRFIKEDLSKCQNSPSFKNSLDGAETQKFELDKQGLLKTPKSHSKSMNKSNLNQSTKSIHDMETQEFHKNILPRKLLDEEETQSFIKEDLSKHQNSPSMSSSLEEAETQKFVLAKPSEFLTPKSLSKSMNKSSSNQTPESISDMETLFNASVKVTNQNNSIGEKETQQFSKEELSKFQSLSEVKNSLQEAETQKFGRVYSKSMNRSSTNQIDINQDGEFFNTSLKRNSSGKKVFPSNYEISSKLLKLEGNNTSKTMNDSISLKQIDGNSNNSSKEIDSSSKLVPSPTEDMRKQFNSSKNISFGNRLKNDSSIFNKKDLVQVDDNELDLFSQNDEDIFAPYETETKESKTFKSSKTSSTILNTNKTSLGKSFSFIYQRSPSPESDDNIFDDDYEEKMKSKCSLVNIPNASFIKAESLVKSSVTIKNAQLSNTLDDDVDEIGPTQPVNTSTFDTEDIHLAVTQIATPQGTKKNVPGSIVNQDDDSLAPTQLIFSECCDLPQEKDFDEIDLPCTLKISTQQLDEDLAHTPNTKRCSHPDESTNINNLGRDMSIAETKNEMKNASNINRSKRFSNELEVSPRKRFRRSSYDSDTKEKMFQNMEENLEKIFEGDTEEELTVAKSTLQTQQLKNILEASQLEDSCQENSSNTKSSPTLGKISGSKIVKDFHQPTSHSSSKSKTFKTNLNDTIERNLCEMFENNSNDVSSHQPEILMTQQLTDVLESQLEQSAEEKKSDLATTDEKSKKSSESESSKTENQICYRRGTIGFDLDLNCVKSKERVAVCPLITSDSQSDNEATTNIEVNSTPSRKRLSLSLPKNINLNASLRSEPGTSKSSYSPKIRNSASKKRHVLSRGTRGFNLDLQAIESETLVSADSTENEDDKVGSYRLKSNLMGGSQLKSKIASESSDSDDVLDNLPEVKIAGTKECPATASQLAVPSDDDDDDVESIEPTKIPLKWRWYAEKRYDLIYENLERPVDTKPESRPPSEPKPLSVDDILASLGPPVTDETKSRQTRRTSNCTLTAQNESPQTLVTNNSDATFQQVDTDSDSSSEEMFPEYKPLPPAKFLGRRATFNQLESKLDDKNLDDSDDEEFNLLRQRCHELLKQPQILGTKKLSSTLQTAKNSSSLPTRSSRRRRKCASDNYQLNSNSTELDNTDDNDEIDDNIVGDGQGKQVQSENTIASKDTFVFQVPNVSLVPVNHPEMKLATVPTTTRTTNDERQGTKRGTRHEKDSKVIPKLPKVSVLISPLREKFLTNKINRQLLLSANTVSMFKQKDAVPKNDQKFAPTIRVTRRDFIPDPPSFVEKSSKTKGKPNESLKENFKLDSNVENNSRAPKNSKSNQLKRNQKNFPEVGKSISNALIDDSDSSDEFEELRLAKMNSLKQENSFNKSQELVNDPKNADRSIIRGKTSSNSVIKSDDSKEIKVLLNKVDNLEKTELKNKKNHVGITKIELENSKIIGNNTSSRNDKRKKVSNYSAGTQDTSNQGIKNKNYNTRNTKMASDSNSITSPIAIRKSKRIKNNLKSQNSEIDEKEFDSMSSTTTISTSPDRSLKTKISTSKTIGGKRKKSLDESIQGAHALAKQTRKKVNKDENNSPLIDSVRSTRSKRKMFNLSPPVSPKRNKLLKNQQSILTDSTTAVKVLFIGEISVHHRKIVSQLGGMEVDDISKCSVVVCEKVQKDFKFLSSLSRGISIVSLKWLDASNKAKQFLNYYDYILKDKDAESNYRFNLNDSIERARNVKLLQDYTVLIAPRLKTISVPELKELIITNGGKALVRAPKNWDRKLVIIGEESDLDGMLKFMEKAPNTVTVHSIEFILTGILRQKLSLTEFKLSL</sequence>
<evidence type="ECO:0000256" key="13">
    <source>
        <dbReference type="ARBA" id="ARBA00030146"/>
    </source>
</evidence>
<dbReference type="Pfam" id="PF16770">
    <property type="entry name" value="RTT107_BRCT_5"/>
    <property type="match status" value="1"/>
</dbReference>
<keyword evidence="18" id="KW-1185">Reference proteome</keyword>
<evidence type="ECO:0000256" key="1">
    <source>
        <dbReference type="ARBA" id="ARBA00004123"/>
    </source>
</evidence>
<dbReference type="InterPro" id="IPR051579">
    <property type="entry name" value="DDR_Transcriptional_Reg"/>
</dbReference>
<dbReference type="InterPro" id="IPR008984">
    <property type="entry name" value="SMAD_FHA_dom_sf"/>
</dbReference>
<proteinExistence type="predicted"/>
<feature type="region of interest" description="Disordered" evidence="14">
    <location>
        <begin position="2224"/>
        <end position="2303"/>
    </location>
</feature>
<feature type="region of interest" description="Disordered" evidence="14">
    <location>
        <begin position="1346"/>
        <end position="1366"/>
    </location>
</feature>
<feature type="compositionally biased region" description="Polar residues" evidence="14">
    <location>
        <begin position="1346"/>
        <end position="1360"/>
    </location>
</feature>
<dbReference type="SMART" id="SM00240">
    <property type="entry name" value="FHA"/>
    <property type="match status" value="1"/>
</dbReference>
<dbReference type="CDD" id="cd18432">
    <property type="entry name" value="BRCT_PAXIP1_rpt6_like"/>
    <property type="match status" value="1"/>
</dbReference>
<dbReference type="EMBL" id="JBJJXI010000094">
    <property type="protein sequence ID" value="KAL3394052.1"/>
    <property type="molecule type" value="Genomic_DNA"/>
</dbReference>
<feature type="region of interest" description="Disordered" evidence="14">
    <location>
        <begin position="1981"/>
        <end position="2058"/>
    </location>
</feature>